<feature type="domain" description="Bifunctional inhibitor/plant lipid transfer protein/seed storage helical" evidence="2">
    <location>
        <begin position="27"/>
        <end position="103"/>
    </location>
</feature>
<evidence type="ECO:0000313" key="3">
    <source>
        <dbReference type="EMBL" id="CAL4988994.1"/>
    </source>
</evidence>
<dbReference type="AlphaFoldDB" id="A0ABC9B0V8"/>
<evidence type="ECO:0000256" key="1">
    <source>
        <dbReference type="SAM" id="SignalP"/>
    </source>
</evidence>
<accession>A0ABC9B0V8</accession>
<evidence type="ECO:0000313" key="4">
    <source>
        <dbReference type="Proteomes" id="UP001497457"/>
    </source>
</evidence>
<protein>
    <recommendedName>
        <fullName evidence="2">Bifunctional inhibitor/plant lipid transfer protein/seed storage helical domain-containing protein</fullName>
    </recommendedName>
</protein>
<sequence>MYYRNLAFVILLVLASPSIVTGTLPICHNLQKLKILIQCRAFTKRGSVIPAVSPRSPCCKEVRKVPNRDMTCVVLILTDKEKHEHNIVKILALESICKLYSPANQNQVKPLIANDLMLSIS</sequence>
<keyword evidence="4" id="KW-1185">Reference proteome</keyword>
<dbReference type="EMBL" id="OZ075133">
    <property type="protein sequence ID" value="CAL4988994.1"/>
    <property type="molecule type" value="Genomic_DNA"/>
</dbReference>
<dbReference type="Proteomes" id="UP001497457">
    <property type="component" value="Chromosome 23rd"/>
</dbReference>
<organism evidence="3 4">
    <name type="scientific">Urochloa decumbens</name>
    <dbReference type="NCBI Taxonomy" id="240449"/>
    <lineage>
        <taxon>Eukaryota</taxon>
        <taxon>Viridiplantae</taxon>
        <taxon>Streptophyta</taxon>
        <taxon>Embryophyta</taxon>
        <taxon>Tracheophyta</taxon>
        <taxon>Spermatophyta</taxon>
        <taxon>Magnoliopsida</taxon>
        <taxon>Liliopsida</taxon>
        <taxon>Poales</taxon>
        <taxon>Poaceae</taxon>
        <taxon>PACMAD clade</taxon>
        <taxon>Panicoideae</taxon>
        <taxon>Panicodae</taxon>
        <taxon>Paniceae</taxon>
        <taxon>Melinidinae</taxon>
        <taxon>Urochloa</taxon>
    </lineage>
</organism>
<feature type="chain" id="PRO_5044801542" description="Bifunctional inhibitor/plant lipid transfer protein/seed storage helical domain-containing protein" evidence="1">
    <location>
        <begin position="23"/>
        <end position="121"/>
    </location>
</feature>
<dbReference type="SUPFAM" id="SSF47699">
    <property type="entry name" value="Bifunctional inhibitor/lipid-transfer protein/seed storage 2S albumin"/>
    <property type="match status" value="1"/>
</dbReference>
<name>A0ABC9B0V8_9POAL</name>
<dbReference type="Gene3D" id="1.10.110.10">
    <property type="entry name" value="Plant lipid-transfer and hydrophobic proteins"/>
    <property type="match status" value="1"/>
</dbReference>
<dbReference type="InterPro" id="IPR016140">
    <property type="entry name" value="Bifunc_inhib/LTP/seed_store"/>
</dbReference>
<evidence type="ECO:0000259" key="2">
    <source>
        <dbReference type="Pfam" id="PF14368"/>
    </source>
</evidence>
<reference evidence="3 4" key="2">
    <citation type="submission" date="2024-10" db="EMBL/GenBank/DDBJ databases">
        <authorList>
            <person name="Ryan C."/>
        </authorList>
    </citation>
    <scope>NUCLEOTIDE SEQUENCE [LARGE SCALE GENOMIC DNA]</scope>
</reference>
<dbReference type="Pfam" id="PF14368">
    <property type="entry name" value="LTP_2"/>
    <property type="match status" value="1"/>
</dbReference>
<proteinExistence type="predicted"/>
<dbReference type="InterPro" id="IPR036312">
    <property type="entry name" value="Bifun_inhib/LTP/seed_sf"/>
</dbReference>
<feature type="signal peptide" evidence="1">
    <location>
        <begin position="1"/>
        <end position="22"/>
    </location>
</feature>
<keyword evidence="1" id="KW-0732">Signal</keyword>
<reference evidence="4" key="1">
    <citation type="submission" date="2024-06" db="EMBL/GenBank/DDBJ databases">
        <authorList>
            <person name="Ryan C."/>
        </authorList>
    </citation>
    <scope>NUCLEOTIDE SEQUENCE [LARGE SCALE GENOMIC DNA]</scope>
</reference>
<gene>
    <name evidence="3" type="ORF">URODEC1_LOCUS59523</name>
</gene>